<feature type="region of interest" description="Disordered" evidence="1">
    <location>
        <begin position="1"/>
        <end position="35"/>
    </location>
</feature>
<name>A0A5C4RSH6_9GAMM</name>
<feature type="compositionally biased region" description="Gly residues" evidence="1">
    <location>
        <begin position="315"/>
        <end position="342"/>
    </location>
</feature>
<keyword evidence="3" id="KW-1185">Reference proteome</keyword>
<feature type="compositionally biased region" description="Low complexity" evidence="1">
    <location>
        <begin position="19"/>
        <end position="34"/>
    </location>
</feature>
<dbReference type="EMBL" id="SMDR01000002">
    <property type="protein sequence ID" value="TNJ33801.1"/>
    <property type="molecule type" value="Genomic_DNA"/>
</dbReference>
<gene>
    <name evidence="2" type="ORF">E1B00_10750</name>
</gene>
<evidence type="ECO:0000313" key="3">
    <source>
        <dbReference type="Proteomes" id="UP000305760"/>
    </source>
</evidence>
<proteinExistence type="predicted"/>
<dbReference type="OrthoDB" id="6188167at2"/>
<evidence type="ECO:0000256" key="1">
    <source>
        <dbReference type="SAM" id="MobiDB-lite"/>
    </source>
</evidence>
<sequence>MGAPVPKIGLGNHTERRMSASATPPHASAPTLASRPLPDRVRGLLGGILEYASDEIERTLVSMLNEFEQQLFKYAEQARSNLVQTRWLEAQRLVKRTRPDLVPRFLIALEAELACIKDPPGPKSIIGGPRINRGELSLVENLDLDETTVLSEIAGRAEVRNSLPLYLLGQRFGVLAGKPAFDSENLPIGPQALCRMIRQSSDCLELSGEHRQLLFRTFERHLMPLYGSFVESVNTYLSRNGVLPNLHYVPVRARPTSTAPAPERKPRPNPAGGAGEAGESMGLGAGSGSGYSGGAGGGTGSGGTGGATAASEAGSGSGQRGTGARGGGGGAAGSGGSFGGASGSPQGMAGMTARQENAAEDAFLQMRHLLAGRRQLLGKLVGGKSVGNESGHPVTTDQVQSVLGALQHKTTPTVMVNGKPTPRTITHLKQDLLAQLRQATPDNKAPALAEEDGDAIDLVGMLFDHIMKDVRPNSPASTLLAKLQVPLLRVALQDKAFFTRQQHPARQMLNTIAETGAYWLSEDDADQQLVGKMQAVVDRTVRDFDGDLGLFNNLLEDLSGHLQTVSRKAEVAEKRHVEAARGKEKLALARERAASVVEGMLKKQNLPRFTHTLLSQAWTDVMALTSLRHGEDSDAWNQHLETAERLIAVAKTPPSGPPISSEDALGLRQEIQSSLTQVGYHAEEAAAIAQRLVEPQASADDDSAASRTELTMRLKARARLGEDLQQSKKAKKAVLSPEEQMRLEQIRHLPFGTWFEFSLNQQGEKVRRRLSWFSTVTGHVLFVNHRGQKVGEHTLEGLAKAMVQGQVKVVEEEKGTLIDRAWNTVMSALRSFAGQAPAEAPSR</sequence>
<dbReference type="Pfam" id="PF07793">
    <property type="entry name" value="DUF1631"/>
    <property type="match status" value="1"/>
</dbReference>
<dbReference type="InterPro" id="IPR012434">
    <property type="entry name" value="DUF1631"/>
</dbReference>
<protein>
    <submittedName>
        <fullName evidence="2">DUF1631 domain-containing protein</fullName>
    </submittedName>
</protein>
<evidence type="ECO:0000313" key="2">
    <source>
        <dbReference type="EMBL" id="TNJ33801.1"/>
    </source>
</evidence>
<dbReference type="Proteomes" id="UP000305760">
    <property type="component" value="Unassembled WGS sequence"/>
</dbReference>
<comment type="caution">
    <text evidence="2">The sequence shown here is derived from an EMBL/GenBank/DDBJ whole genome shotgun (WGS) entry which is preliminary data.</text>
</comment>
<dbReference type="AlphaFoldDB" id="A0A5C4RSH6"/>
<organism evidence="2 3">
    <name type="scientific">Arenimonas terrae</name>
    <dbReference type="NCBI Taxonomy" id="2546226"/>
    <lineage>
        <taxon>Bacteria</taxon>
        <taxon>Pseudomonadati</taxon>
        <taxon>Pseudomonadota</taxon>
        <taxon>Gammaproteobacteria</taxon>
        <taxon>Lysobacterales</taxon>
        <taxon>Lysobacteraceae</taxon>
        <taxon>Arenimonas</taxon>
    </lineage>
</organism>
<accession>A0A5C4RSH6</accession>
<feature type="compositionally biased region" description="Gly residues" evidence="1">
    <location>
        <begin position="272"/>
        <end position="306"/>
    </location>
</feature>
<feature type="region of interest" description="Disordered" evidence="1">
    <location>
        <begin position="254"/>
        <end position="353"/>
    </location>
</feature>
<reference evidence="2 3" key="1">
    <citation type="submission" date="2019-03" db="EMBL/GenBank/DDBJ databases">
        <title>Arenimonas daejeonensis sp. nov., isolated from compost.</title>
        <authorList>
            <person name="Jeon C.O."/>
        </authorList>
    </citation>
    <scope>NUCLEOTIDE SEQUENCE [LARGE SCALE GENOMIC DNA]</scope>
    <source>
        <strain evidence="2 3">R29</strain>
    </source>
</reference>